<dbReference type="InterPro" id="IPR023566">
    <property type="entry name" value="PPIase_Fpr3/Fpr4-like"/>
</dbReference>
<dbReference type="InterPro" id="IPR041232">
    <property type="entry name" value="NPL"/>
</dbReference>
<dbReference type="InterPro" id="IPR046357">
    <property type="entry name" value="PPIase_dom_sf"/>
</dbReference>
<dbReference type="Pfam" id="PF17800">
    <property type="entry name" value="NPL"/>
    <property type="match status" value="1"/>
</dbReference>
<dbReference type="Gene3D" id="3.10.50.40">
    <property type="match status" value="1"/>
</dbReference>
<sequence>MGFWGIEVKPGKPCPYHSDNVRGKLHVTQATLGIGSSKDKSILQCASGHKSPVFLCSLIPNRIESCPLNLKFDIDDLVAFSVIGSRSIHLSGFFAADDGDELKDDYEYDSWGEDIEGTDTDESSEYDSEDDYDDGFIVDSDVDMYQSSPVPNSGVIIEEILDDEKPTNGDDQNKQLKKKKQVAKLKPTDSKNFESAIVAKGETDLVESDDEDEDGFPISTAGKDVSVSQKADAEMKEHALKKIENANKKGKDVDHSAGVKRKVDSTDEDVPQDGKKKKKRNKLKEHIKGENADASGNSNETNVTAPDEKHPEAVKTTTSQSDVSHAKDENEGKLVNNEVSAEKKNKKKKKKKTKEPEGAAAVDQITSSAEKQNLLITSEKKGKKQTETKASQVRTFPNGLVIEEVLMGKPDGKRAAPGKKVSVKYIGKLQKGGKIFDSNVGRAPFKFRLGVGQVIKGWEVGINGMRIGDKRRITIPPSMGYADKRVGTIPPNSWLVFDVELVDVDR</sequence>
<feature type="compositionally biased region" description="Basic and acidic residues" evidence="6">
    <location>
        <begin position="231"/>
        <end position="265"/>
    </location>
</feature>
<keyword evidence="3 5" id="KW-0697">Rotamase</keyword>
<evidence type="ECO:0000256" key="6">
    <source>
        <dbReference type="SAM" id="MobiDB-lite"/>
    </source>
</evidence>
<dbReference type="SUPFAM" id="SSF54534">
    <property type="entry name" value="FKBP-like"/>
    <property type="match status" value="1"/>
</dbReference>
<dbReference type="PIRSF" id="PIRSF001473">
    <property type="entry name" value="FK506-bp_FPR3"/>
    <property type="match status" value="1"/>
</dbReference>
<dbReference type="FunFam" id="3.10.50.40:FF:000006">
    <property type="entry name" value="Peptidyl-prolyl cis-trans isomerase"/>
    <property type="match status" value="1"/>
</dbReference>
<feature type="compositionally biased region" description="Acidic residues" evidence="6">
    <location>
        <begin position="204"/>
        <end position="215"/>
    </location>
</feature>
<organism evidence="8 9">
    <name type="scientific">Vigna unguiculata</name>
    <name type="common">Cowpea</name>
    <dbReference type="NCBI Taxonomy" id="3917"/>
    <lineage>
        <taxon>Eukaryota</taxon>
        <taxon>Viridiplantae</taxon>
        <taxon>Streptophyta</taxon>
        <taxon>Embryophyta</taxon>
        <taxon>Tracheophyta</taxon>
        <taxon>Spermatophyta</taxon>
        <taxon>Magnoliopsida</taxon>
        <taxon>eudicotyledons</taxon>
        <taxon>Gunneridae</taxon>
        <taxon>Pentapetalae</taxon>
        <taxon>rosids</taxon>
        <taxon>fabids</taxon>
        <taxon>Fabales</taxon>
        <taxon>Fabaceae</taxon>
        <taxon>Papilionoideae</taxon>
        <taxon>50 kb inversion clade</taxon>
        <taxon>NPAAA clade</taxon>
        <taxon>indigoferoid/millettioid clade</taxon>
        <taxon>Phaseoleae</taxon>
        <taxon>Vigna</taxon>
    </lineage>
</organism>
<evidence type="ECO:0000256" key="5">
    <source>
        <dbReference type="PROSITE-ProRule" id="PRU00277"/>
    </source>
</evidence>
<keyword evidence="4 5" id="KW-0413">Isomerase</keyword>
<evidence type="ECO:0000313" key="8">
    <source>
        <dbReference type="EMBL" id="QCD91755.1"/>
    </source>
</evidence>
<dbReference type="InterPro" id="IPR001179">
    <property type="entry name" value="PPIase_FKBP_dom"/>
</dbReference>
<dbReference type="AlphaFoldDB" id="A0A4D6LT63"/>
<dbReference type="Gene3D" id="2.60.120.340">
    <property type="entry name" value="Nucleoplasmin core domain"/>
    <property type="match status" value="1"/>
</dbReference>
<dbReference type="OrthoDB" id="1902587at2759"/>
<feature type="region of interest" description="Disordered" evidence="6">
    <location>
        <begin position="199"/>
        <end position="366"/>
    </location>
</feature>
<feature type="compositionally biased region" description="Polar residues" evidence="6">
    <location>
        <begin position="294"/>
        <end position="304"/>
    </location>
</feature>
<feature type="compositionally biased region" description="Basic and acidic residues" evidence="6">
    <location>
        <begin position="163"/>
        <end position="174"/>
    </location>
</feature>
<dbReference type="PROSITE" id="PS50059">
    <property type="entry name" value="FKBP_PPIASE"/>
    <property type="match status" value="1"/>
</dbReference>
<reference evidence="8 9" key="1">
    <citation type="submission" date="2019-04" db="EMBL/GenBank/DDBJ databases">
        <title>An improved genome assembly and genetic linkage map for asparagus bean, Vigna unguiculata ssp. sesquipedialis.</title>
        <authorList>
            <person name="Xia Q."/>
            <person name="Zhang R."/>
            <person name="Dong Y."/>
        </authorList>
    </citation>
    <scope>NUCLEOTIDE SEQUENCE [LARGE SCALE GENOMIC DNA]</scope>
    <source>
        <tissue evidence="8">Leaf</tissue>
    </source>
</reference>
<dbReference type="EC" id="5.2.1.8" evidence="2 5"/>
<proteinExistence type="predicted"/>
<dbReference type="Gramene" id="Vigun02g185900.1.v1.2">
    <property type="protein sequence ID" value="Vigun02g185900.1.v1.2"/>
    <property type="gene ID" value="Vigun02g185900.v1.2"/>
</dbReference>
<name>A0A4D6LT63_VIGUN</name>
<comment type="catalytic activity">
    <reaction evidence="1 5">
        <text>[protein]-peptidylproline (omega=180) = [protein]-peptidylproline (omega=0)</text>
        <dbReference type="Rhea" id="RHEA:16237"/>
        <dbReference type="Rhea" id="RHEA-COMP:10747"/>
        <dbReference type="Rhea" id="RHEA-COMP:10748"/>
        <dbReference type="ChEBI" id="CHEBI:83833"/>
        <dbReference type="ChEBI" id="CHEBI:83834"/>
        <dbReference type="EC" id="5.2.1.8"/>
    </reaction>
</comment>
<evidence type="ECO:0000256" key="3">
    <source>
        <dbReference type="ARBA" id="ARBA00023110"/>
    </source>
</evidence>
<evidence type="ECO:0000256" key="4">
    <source>
        <dbReference type="ARBA" id="ARBA00023235"/>
    </source>
</evidence>
<feature type="region of interest" description="Disordered" evidence="6">
    <location>
        <begin position="110"/>
        <end position="130"/>
    </location>
</feature>
<dbReference type="Proteomes" id="UP000501690">
    <property type="component" value="Linkage Group LG4"/>
</dbReference>
<evidence type="ECO:0000259" key="7">
    <source>
        <dbReference type="PROSITE" id="PS50059"/>
    </source>
</evidence>
<evidence type="ECO:0000256" key="1">
    <source>
        <dbReference type="ARBA" id="ARBA00000971"/>
    </source>
</evidence>
<keyword evidence="9" id="KW-1185">Reference proteome</keyword>
<dbReference type="GO" id="GO:0003755">
    <property type="term" value="F:peptidyl-prolyl cis-trans isomerase activity"/>
    <property type="evidence" value="ECO:0007669"/>
    <property type="project" value="UniProtKB-KW"/>
</dbReference>
<accession>A0A4D6LT63</accession>
<protein>
    <recommendedName>
        <fullName evidence="2 5">peptidylprolyl isomerase</fullName>
        <ecNumber evidence="2 5">5.2.1.8</ecNumber>
    </recommendedName>
</protein>
<dbReference type="PANTHER" id="PTHR43811:SF19">
    <property type="entry name" value="39 KDA FK506-BINDING NUCLEAR PROTEIN"/>
    <property type="match status" value="1"/>
</dbReference>
<evidence type="ECO:0000313" key="9">
    <source>
        <dbReference type="Proteomes" id="UP000501690"/>
    </source>
</evidence>
<feature type="region of interest" description="Disordered" evidence="6">
    <location>
        <begin position="163"/>
        <end position="183"/>
    </location>
</feature>
<evidence type="ECO:0000256" key="2">
    <source>
        <dbReference type="ARBA" id="ARBA00013194"/>
    </source>
</evidence>
<dbReference type="PANTHER" id="PTHR43811">
    <property type="entry name" value="FKBP-TYPE PEPTIDYL-PROLYL CIS-TRANS ISOMERASE FKPA"/>
    <property type="match status" value="1"/>
</dbReference>
<dbReference type="Pfam" id="PF00254">
    <property type="entry name" value="FKBP_C"/>
    <property type="match status" value="1"/>
</dbReference>
<gene>
    <name evidence="8" type="ORF">DEO72_LG4g2722</name>
</gene>
<dbReference type="EMBL" id="CP039348">
    <property type="protein sequence ID" value="QCD91755.1"/>
    <property type="molecule type" value="Genomic_DNA"/>
</dbReference>
<feature type="compositionally biased region" description="Basic residues" evidence="6">
    <location>
        <begin position="344"/>
        <end position="353"/>
    </location>
</feature>
<feature type="domain" description="PPIase FKBP-type" evidence="7">
    <location>
        <begin position="418"/>
        <end position="505"/>
    </location>
</feature>